<dbReference type="GO" id="GO:0016887">
    <property type="term" value="F:ATP hydrolysis activity"/>
    <property type="evidence" value="ECO:0007669"/>
    <property type="project" value="InterPro"/>
</dbReference>
<dbReference type="GO" id="GO:0016020">
    <property type="term" value="C:membrane"/>
    <property type="evidence" value="ECO:0007669"/>
    <property type="project" value="UniProtKB-SubCell"/>
</dbReference>
<evidence type="ECO:0000259" key="11">
    <source>
        <dbReference type="PROSITE" id="PS50893"/>
    </source>
</evidence>
<dbReference type="InterPro" id="IPR043926">
    <property type="entry name" value="ABCG_dom"/>
</dbReference>
<comment type="subcellular location">
    <subcellularLocation>
        <location evidence="1">Membrane</location>
        <topology evidence="1">Multi-pass membrane protein</topology>
    </subcellularLocation>
</comment>
<keyword evidence="5" id="KW-0067">ATP-binding</keyword>
<dbReference type="InterPro" id="IPR003593">
    <property type="entry name" value="AAA+_ATPase"/>
</dbReference>
<feature type="region of interest" description="Disordered" evidence="8">
    <location>
        <begin position="34"/>
        <end position="56"/>
    </location>
</feature>
<feature type="transmembrane region" description="Helical" evidence="9">
    <location>
        <begin position="550"/>
        <end position="569"/>
    </location>
</feature>
<dbReference type="AlphaFoldDB" id="A0A5B7AY42"/>
<evidence type="ECO:0000256" key="8">
    <source>
        <dbReference type="SAM" id="MobiDB-lite"/>
    </source>
</evidence>
<evidence type="ECO:0000256" key="5">
    <source>
        <dbReference type="ARBA" id="ARBA00022840"/>
    </source>
</evidence>
<feature type="chain" id="PRO_5022684775" evidence="10">
    <location>
        <begin position="33"/>
        <end position="699"/>
    </location>
</feature>
<evidence type="ECO:0000256" key="1">
    <source>
        <dbReference type="ARBA" id="ARBA00004141"/>
    </source>
</evidence>
<dbReference type="InterPro" id="IPR013525">
    <property type="entry name" value="ABC2_TM"/>
</dbReference>
<evidence type="ECO:0000256" key="7">
    <source>
        <dbReference type="ARBA" id="ARBA00023136"/>
    </source>
</evidence>
<dbReference type="PANTHER" id="PTHR48041">
    <property type="entry name" value="ABC TRANSPORTER G FAMILY MEMBER 28"/>
    <property type="match status" value="1"/>
</dbReference>
<feature type="signal peptide" evidence="10">
    <location>
        <begin position="1"/>
        <end position="32"/>
    </location>
</feature>
<dbReference type="Pfam" id="PF19055">
    <property type="entry name" value="ABC2_membrane_7"/>
    <property type="match status" value="1"/>
</dbReference>
<evidence type="ECO:0000256" key="6">
    <source>
        <dbReference type="ARBA" id="ARBA00022989"/>
    </source>
</evidence>
<evidence type="ECO:0000256" key="3">
    <source>
        <dbReference type="ARBA" id="ARBA00022692"/>
    </source>
</evidence>
<sequence length="699" mass="76805">MVGFGGKGGVGRILGAVAAALLLRLFSGPAPALLPENEVEDEKDGGDGEFDGGEAPVAGKVFPVTIRWSNITCSLSDKTSKSVRFLLKNVSGEAKPGRLLAMMGPSGSGKTTLLNVLAGQIMASPRLHLSGLLEVNGRSMSNKTYKFAYVRQEDLFFSQLTVRETLSLAAELQLPEISSVEERDEYVNNLLFKLGLVSCADSRVGDAKVRGISGGEKKRLSLACELIASPSVIFADEPTTGLDAFQAEKVMETLRQLAQDGHTVICSIHQPRGSVYWKFDDIVLLTEGALVYAGPAHDEPLTYFSKFGYLCPDHVNPAEFLADLISVDYSSAESVYSSQKRIDGLVESFSQQTSTILYATPLTGREAVKNSMNLRKKSIVKRKGGWWRQFWLLLKRAWMQASRDGPTNKVRARMSIASAVIFGSVFWRMGRSQTSIQDRMGLLQVAAINTAMAALTKTVGVFPKERAIVDREHAKGSYALGPYLLSKLLAEVPVGAAFPLLFGTVLYPMARLHPTLSRFGEFCGIVTVESFAASAMGLTVGAMVPTTEAAMALGPSLMTVFLVFGGYYVNAENTPIIFRWIPRVSLIRWAFEGLCINEFSGLQFDHQHSFDIQSGEQALERLSFGGSRVRDTVVAQSRILLFWYCTTYLLLEKNKPKYQRLEPPPLDQIQTELKFESFKNDQVEPYHQPEPPLLDQGAM</sequence>
<dbReference type="Pfam" id="PF00005">
    <property type="entry name" value="ABC_tran"/>
    <property type="match status" value="1"/>
</dbReference>
<feature type="transmembrane region" description="Helical" evidence="9">
    <location>
        <begin position="522"/>
        <end position="544"/>
    </location>
</feature>
<keyword evidence="10" id="KW-0732">Signal</keyword>
<accession>A0A5B7AY42</accession>
<feature type="region of interest" description="Disordered" evidence="8">
    <location>
        <begin position="679"/>
        <end position="699"/>
    </location>
</feature>
<evidence type="ECO:0000256" key="9">
    <source>
        <dbReference type="SAM" id="Phobius"/>
    </source>
</evidence>
<evidence type="ECO:0000256" key="2">
    <source>
        <dbReference type="ARBA" id="ARBA00022448"/>
    </source>
</evidence>
<feature type="domain" description="ABC transporter" evidence="11">
    <location>
        <begin position="66"/>
        <end position="312"/>
    </location>
</feature>
<gene>
    <name evidence="12" type="ORF">Din_031091</name>
</gene>
<evidence type="ECO:0000256" key="10">
    <source>
        <dbReference type="SAM" id="SignalP"/>
    </source>
</evidence>
<dbReference type="FunFam" id="3.40.50.300:FF:000903">
    <property type="entry name" value="ABC transporter G family member 7"/>
    <property type="match status" value="1"/>
</dbReference>
<dbReference type="PROSITE" id="PS50893">
    <property type="entry name" value="ABC_TRANSPORTER_2"/>
    <property type="match status" value="1"/>
</dbReference>
<name>A0A5B7AY42_DAVIN</name>
<reference evidence="12" key="1">
    <citation type="submission" date="2019-08" db="EMBL/GenBank/DDBJ databases">
        <title>Reference gene set and small RNA set construction with multiple tissues from Davidia involucrata Baill.</title>
        <authorList>
            <person name="Yang H."/>
            <person name="Zhou C."/>
            <person name="Li G."/>
            <person name="Wang J."/>
            <person name="Gao P."/>
            <person name="Wang M."/>
            <person name="Wang R."/>
            <person name="Zhao Y."/>
        </authorList>
    </citation>
    <scope>NUCLEOTIDE SEQUENCE</scope>
    <source>
        <tissue evidence="12">Mixed with DoveR01_LX</tissue>
    </source>
</reference>
<dbReference type="Gene3D" id="3.40.50.300">
    <property type="entry name" value="P-loop containing nucleotide triphosphate hydrolases"/>
    <property type="match status" value="1"/>
</dbReference>
<dbReference type="PANTHER" id="PTHR48041:SF41">
    <property type="entry name" value="ABC TRANSPORTER G FAMILY"/>
    <property type="match status" value="1"/>
</dbReference>
<keyword evidence="2" id="KW-0813">Transport</keyword>
<organism evidence="12">
    <name type="scientific">Davidia involucrata</name>
    <name type="common">Dove tree</name>
    <dbReference type="NCBI Taxonomy" id="16924"/>
    <lineage>
        <taxon>Eukaryota</taxon>
        <taxon>Viridiplantae</taxon>
        <taxon>Streptophyta</taxon>
        <taxon>Embryophyta</taxon>
        <taxon>Tracheophyta</taxon>
        <taxon>Spermatophyta</taxon>
        <taxon>Magnoliopsida</taxon>
        <taxon>eudicotyledons</taxon>
        <taxon>Gunneridae</taxon>
        <taxon>Pentapetalae</taxon>
        <taxon>asterids</taxon>
        <taxon>Cornales</taxon>
        <taxon>Nyssaceae</taxon>
        <taxon>Davidia</taxon>
    </lineage>
</organism>
<feature type="transmembrane region" description="Helical" evidence="9">
    <location>
        <begin position="492"/>
        <end position="510"/>
    </location>
</feature>
<dbReference type="CDD" id="cd03213">
    <property type="entry name" value="ABCG_EPDR"/>
    <property type="match status" value="1"/>
</dbReference>
<keyword evidence="6 9" id="KW-1133">Transmembrane helix</keyword>
<keyword evidence="4" id="KW-0547">Nucleotide-binding</keyword>
<protein>
    <submittedName>
        <fullName evidence="12">Putative ABC transporter G family member 7 isoform X1</fullName>
    </submittedName>
</protein>
<proteinExistence type="predicted"/>
<keyword evidence="3 9" id="KW-0812">Transmembrane</keyword>
<dbReference type="InterPro" id="IPR003439">
    <property type="entry name" value="ABC_transporter-like_ATP-bd"/>
</dbReference>
<dbReference type="InterPro" id="IPR017871">
    <property type="entry name" value="ABC_transporter-like_CS"/>
</dbReference>
<dbReference type="GO" id="GO:0005524">
    <property type="term" value="F:ATP binding"/>
    <property type="evidence" value="ECO:0007669"/>
    <property type="project" value="UniProtKB-KW"/>
</dbReference>
<evidence type="ECO:0000256" key="4">
    <source>
        <dbReference type="ARBA" id="ARBA00022741"/>
    </source>
</evidence>
<dbReference type="SMART" id="SM00382">
    <property type="entry name" value="AAA"/>
    <property type="match status" value="1"/>
</dbReference>
<dbReference type="InterPro" id="IPR050352">
    <property type="entry name" value="ABCG_transporters"/>
</dbReference>
<dbReference type="SUPFAM" id="SSF52540">
    <property type="entry name" value="P-loop containing nucleoside triphosphate hydrolases"/>
    <property type="match status" value="1"/>
</dbReference>
<dbReference type="EMBL" id="GHES01031091">
    <property type="protein sequence ID" value="MPA61650.1"/>
    <property type="molecule type" value="Transcribed_RNA"/>
</dbReference>
<keyword evidence="7 9" id="KW-0472">Membrane</keyword>
<dbReference type="GO" id="GO:0140359">
    <property type="term" value="F:ABC-type transporter activity"/>
    <property type="evidence" value="ECO:0007669"/>
    <property type="project" value="InterPro"/>
</dbReference>
<evidence type="ECO:0000313" key="12">
    <source>
        <dbReference type="EMBL" id="MPA61650.1"/>
    </source>
</evidence>
<dbReference type="PROSITE" id="PS00211">
    <property type="entry name" value="ABC_TRANSPORTER_1"/>
    <property type="match status" value="1"/>
</dbReference>
<feature type="compositionally biased region" description="Acidic residues" evidence="8">
    <location>
        <begin position="37"/>
        <end position="52"/>
    </location>
</feature>
<dbReference type="Pfam" id="PF01061">
    <property type="entry name" value="ABC2_membrane"/>
    <property type="match status" value="1"/>
</dbReference>
<dbReference type="InterPro" id="IPR027417">
    <property type="entry name" value="P-loop_NTPase"/>
</dbReference>